<proteinExistence type="predicted"/>
<dbReference type="EMBL" id="VFLP01000062">
    <property type="protein sequence ID" value="TRX89809.1"/>
    <property type="molecule type" value="Genomic_DNA"/>
</dbReference>
<comment type="caution">
    <text evidence="1">The sequence shown here is derived from an EMBL/GenBank/DDBJ whole genome shotgun (WGS) entry which is preliminary data.</text>
</comment>
<evidence type="ECO:0000313" key="2">
    <source>
        <dbReference type="Proteomes" id="UP000319160"/>
    </source>
</evidence>
<dbReference type="AlphaFoldDB" id="A0A553HPG4"/>
<keyword evidence="2" id="KW-1185">Reference proteome</keyword>
<reference evidence="2" key="1">
    <citation type="submission" date="2019-06" db="EMBL/GenBank/DDBJ databases">
        <title>Draft genome sequence of the griseofulvin-producing fungus Xylaria cubensis strain G536.</title>
        <authorList>
            <person name="Mead M.E."/>
            <person name="Raja H.A."/>
            <person name="Steenwyk J.L."/>
            <person name="Knowles S.L."/>
            <person name="Oberlies N.H."/>
            <person name="Rokas A."/>
        </authorList>
    </citation>
    <scope>NUCLEOTIDE SEQUENCE [LARGE SCALE GENOMIC DNA]</scope>
    <source>
        <strain evidence="2">G536</strain>
    </source>
</reference>
<dbReference type="OrthoDB" id="2149705at2759"/>
<evidence type="ECO:0000313" key="1">
    <source>
        <dbReference type="EMBL" id="TRX89809.1"/>
    </source>
</evidence>
<name>A0A553HPG4_9PEZI</name>
<sequence>MRNIANTLIPDSPPFLRLHDGHVHDTLGGGTLVVLYYAFSVAKRIRNRMLILQANKKDTPPSATVLITFIDTAPDLRALALPKHGSSALRSACTVPGCGLAVKHGRLNKYGADNNGQDNTITSHCLHHGLHAVRISSLAEIARLQANTPNRADYAKVYHEMFLYRLLAAWSTNTSLARRRTPHVLHAPLIVDWSGAKLSKSLYVSNTMFADLLRHSVLQTVSTLFDMNQYYKLRHESETISQENIK</sequence>
<protein>
    <submittedName>
        <fullName evidence="1">Uncharacterized protein</fullName>
    </submittedName>
</protein>
<dbReference type="Proteomes" id="UP000319160">
    <property type="component" value="Unassembled WGS sequence"/>
</dbReference>
<organism evidence="1 2">
    <name type="scientific">Xylaria flabelliformis</name>
    <dbReference type="NCBI Taxonomy" id="2512241"/>
    <lineage>
        <taxon>Eukaryota</taxon>
        <taxon>Fungi</taxon>
        <taxon>Dikarya</taxon>
        <taxon>Ascomycota</taxon>
        <taxon>Pezizomycotina</taxon>
        <taxon>Sordariomycetes</taxon>
        <taxon>Xylariomycetidae</taxon>
        <taxon>Xylariales</taxon>
        <taxon>Xylariaceae</taxon>
        <taxon>Xylaria</taxon>
    </lineage>
</organism>
<accession>A0A553HPG4</accession>
<gene>
    <name evidence="1" type="ORF">FHL15_009242</name>
</gene>